<accession>A0AAN5CMC4</accession>
<feature type="coiled-coil region" evidence="1">
    <location>
        <begin position="271"/>
        <end position="298"/>
    </location>
</feature>
<evidence type="ECO:0000313" key="2">
    <source>
        <dbReference type="EMBL" id="GMR46974.1"/>
    </source>
</evidence>
<name>A0AAN5CMC4_9BILA</name>
<organism evidence="2 3">
    <name type="scientific">Pristionchus mayeri</name>
    <dbReference type="NCBI Taxonomy" id="1317129"/>
    <lineage>
        <taxon>Eukaryota</taxon>
        <taxon>Metazoa</taxon>
        <taxon>Ecdysozoa</taxon>
        <taxon>Nematoda</taxon>
        <taxon>Chromadorea</taxon>
        <taxon>Rhabditida</taxon>
        <taxon>Rhabditina</taxon>
        <taxon>Diplogasteromorpha</taxon>
        <taxon>Diplogasteroidea</taxon>
        <taxon>Neodiplogasteridae</taxon>
        <taxon>Pristionchus</taxon>
    </lineage>
</organism>
<dbReference type="AlphaFoldDB" id="A0AAN5CMC4"/>
<evidence type="ECO:0000313" key="3">
    <source>
        <dbReference type="Proteomes" id="UP001328107"/>
    </source>
</evidence>
<proteinExistence type="predicted"/>
<sequence length="305" mass="34682">TVFCYKYTSPCRLYVKFHGNEIDAEVPCNITSIEAHKDAIYFASDDQVFKADFFPTVGITVSQVGNIREGEEIHGWGLCSRVRKGKRSVYRLWDDPETDGIIIEGLEEEDLDVSEDEEGGLLLVGLHRGRAICLSKCPRQAHPSVRNLEANAIVVEASWRAYPSVYARETSPFIYISLFNEDLHTLDTRTMTFLPTLKFEGVDRIWKLVDIHKEEITALAKIGDDIYSVNVHLPIGYYGNSTTNGEHEVVQKMKESIKEFCDALTKCSEREKEGLEKIKELKAENEQLKAKIAQMEEDLEVVHFS</sequence>
<protein>
    <submittedName>
        <fullName evidence="2">Uncharacterized protein</fullName>
    </submittedName>
</protein>
<keyword evidence="1" id="KW-0175">Coiled coil</keyword>
<dbReference type="Gene3D" id="1.20.5.170">
    <property type="match status" value="1"/>
</dbReference>
<gene>
    <name evidence="2" type="ORF">PMAYCL1PPCAC_17169</name>
</gene>
<dbReference type="EMBL" id="BTRK01000004">
    <property type="protein sequence ID" value="GMR46974.1"/>
    <property type="molecule type" value="Genomic_DNA"/>
</dbReference>
<keyword evidence="3" id="KW-1185">Reference proteome</keyword>
<comment type="caution">
    <text evidence="2">The sequence shown here is derived from an EMBL/GenBank/DDBJ whole genome shotgun (WGS) entry which is preliminary data.</text>
</comment>
<reference evidence="3" key="1">
    <citation type="submission" date="2022-10" db="EMBL/GenBank/DDBJ databases">
        <title>Genome assembly of Pristionchus species.</title>
        <authorList>
            <person name="Yoshida K."/>
            <person name="Sommer R.J."/>
        </authorList>
    </citation>
    <scope>NUCLEOTIDE SEQUENCE [LARGE SCALE GENOMIC DNA]</scope>
    <source>
        <strain evidence="3">RS5460</strain>
    </source>
</reference>
<feature type="non-terminal residue" evidence="2">
    <location>
        <position position="1"/>
    </location>
</feature>
<dbReference type="Proteomes" id="UP001328107">
    <property type="component" value="Unassembled WGS sequence"/>
</dbReference>
<evidence type="ECO:0000256" key="1">
    <source>
        <dbReference type="SAM" id="Coils"/>
    </source>
</evidence>